<dbReference type="Gene3D" id="3.90.175.10">
    <property type="entry name" value="Diphtheria Toxin, domain 1"/>
    <property type="match status" value="1"/>
</dbReference>
<keyword evidence="2" id="KW-1185">Reference proteome</keyword>
<dbReference type="Proteomes" id="UP001362999">
    <property type="component" value="Unassembled WGS sequence"/>
</dbReference>
<sequence length="235" mass="25037">MLEAVAREIRIANRTFFGLIVPRLSQGNEFVGWHGTNSETAALWETRGEIVRPTTKEGQTKGKSGLDAELGSGLYISDTLSVAEAAAAINSQANKLPGKVCAIFAKSSATFRASQDKVQIPELIRGNAKVKNDERASYITNLPTRGAGSVASSLLLGPLTGSTNQMLIPESQNPKFEAKCFDIKGLDSVDAAAFEKSNGKITYTSSSLVSSWKIRKEDAALAKATVAAFEKVCPP</sequence>
<accession>A0AAW0DHG0</accession>
<name>A0AAW0DHG0_9AGAR</name>
<dbReference type="AlphaFoldDB" id="A0AAW0DHG0"/>
<evidence type="ECO:0000313" key="1">
    <source>
        <dbReference type="EMBL" id="KAK7052225.1"/>
    </source>
</evidence>
<organism evidence="1 2">
    <name type="scientific">Favolaschia claudopus</name>
    <dbReference type="NCBI Taxonomy" id="2862362"/>
    <lineage>
        <taxon>Eukaryota</taxon>
        <taxon>Fungi</taxon>
        <taxon>Dikarya</taxon>
        <taxon>Basidiomycota</taxon>
        <taxon>Agaricomycotina</taxon>
        <taxon>Agaricomycetes</taxon>
        <taxon>Agaricomycetidae</taxon>
        <taxon>Agaricales</taxon>
        <taxon>Marasmiineae</taxon>
        <taxon>Mycenaceae</taxon>
        <taxon>Favolaschia</taxon>
    </lineage>
</organism>
<dbReference type="InterPro" id="IPR045564">
    <property type="entry name" value="DUF5910"/>
</dbReference>
<gene>
    <name evidence="1" type="ORF">R3P38DRAFT_2859192</name>
</gene>
<dbReference type="Pfam" id="PF19287">
    <property type="entry name" value="DUF5910"/>
    <property type="match status" value="1"/>
</dbReference>
<dbReference type="EMBL" id="JAWWNJ010000007">
    <property type="protein sequence ID" value="KAK7052225.1"/>
    <property type="molecule type" value="Genomic_DNA"/>
</dbReference>
<comment type="caution">
    <text evidence="1">The sequence shown here is derived from an EMBL/GenBank/DDBJ whole genome shotgun (WGS) entry which is preliminary data.</text>
</comment>
<proteinExistence type="predicted"/>
<reference evidence="1 2" key="1">
    <citation type="journal article" date="2024" name="J Genomics">
        <title>Draft genome sequencing and assembly of Favolaschia claudopus CIRM-BRFM 2984 isolated from oak limbs.</title>
        <authorList>
            <person name="Navarro D."/>
            <person name="Drula E."/>
            <person name="Chaduli D."/>
            <person name="Cazenave R."/>
            <person name="Ahrendt S."/>
            <person name="Wang J."/>
            <person name="Lipzen A."/>
            <person name="Daum C."/>
            <person name="Barry K."/>
            <person name="Grigoriev I.V."/>
            <person name="Favel A."/>
            <person name="Rosso M.N."/>
            <person name="Martin F."/>
        </authorList>
    </citation>
    <scope>NUCLEOTIDE SEQUENCE [LARGE SCALE GENOMIC DNA]</scope>
    <source>
        <strain evidence="1 2">CIRM-BRFM 2984</strain>
    </source>
</reference>
<protein>
    <submittedName>
        <fullName evidence="1">Uncharacterized protein</fullName>
    </submittedName>
</protein>
<evidence type="ECO:0000313" key="2">
    <source>
        <dbReference type="Proteomes" id="UP001362999"/>
    </source>
</evidence>